<comment type="caution">
    <text evidence="4">The sequence shown here is derived from an EMBL/GenBank/DDBJ whole genome shotgun (WGS) entry which is preliminary data.</text>
</comment>
<feature type="domain" description="ATP-citrate synthase/succinyl-CoA ligase C-terminal" evidence="2">
    <location>
        <begin position="358"/>
        <end position="513"/>
    </location>
</feature>
<dbReference type="SUPFAM" id="SSF52210">
    <property type="entry name" value="Succinyl-CoA synthetase domains"/>
    <property type="match status" value="2"/>
</dbReference>
<dbReference type="GO" id="GO:0004776">
    <property type="term" value="F:succinate-CoA ligase (GDP-forming) activity"/>
    <property type="evidence" value="ECO:0007669"/>
    <property type="project" value="TreeGrafter"/>
</dbReference>
<dbReference type="GO" id="GO:0004775">
    <property type="term" value="F:succinate-CoA ligase (ADP-forming) activity"/>
    <property type="evidence" value="ECO:0007669"/>
    <property type="project" value="TreeGrafter"/>
</dbReference>
<name>A0A964UUD7_9ACTN</name>
<accession>A0A964UUD7</accession>
<dbReference type="GO" id="GO:0005829">
    <property type="term" value="C:cytosol"/>
    <property type="evidence" value="ECO:0007669"/>
    <property type="project" value="TreeGrafter"/>
</dbReference>
<reference evidence="4" key="1">
    <citation type="submission" date="2020-01" db="EMBL/GenBank/DDBJ databases">
        <title>Whole-genome analyses of novel actinobacteria.</title>
        <authorList>
            <person name="Sahin N."/>
        </authorList>
    </citation>
    <scope>NUCLEOTIDE SEQUENCE</scope>
    <source>
        <strain evidence="4">YC537</strain>
    </source>
</reference>
<dbReference type="GO" id="GO:0009361">
    <property type="term" value="C:succinate-CoA ligase complex (ADP-forming)"/>
    <property type="evidence" value="ECO:0007669"/>
    <property type="project" value="TreeGrafter"/>
</dbReference>
<dbReference type="OrthoDB" id="5580580at2"/>
<organism evidence="4 5">
    <name type="scientific">Streptomyces boluensis</name>
    <dbReference type="NCBI Taxonomy" id="1775135"/>
    <lineage>
        <taxon>Bacteria</taxon>
        <taxon>Bacillati</taxon>
        <taxon>Actinomycetota</taxon>
        <taxon>Actinomycetes</taxon>
        <taxon>Kitasatosporales</taxon>
        <taxon>Streptomycetaceae</taxon>
        <taxon>Streptomyces</taxon>
    </lineage>
</organism>
<dbReference type="RefSeq" id="WP_161703361.1">
    <property type="nucleotide sequence ID" value="NZ_JAAAHS010000335.1"/>
</dbReference>
<sequence length="537" mass="55068">MERTPDEPGPRSADKSGSESFGVLNSVRRDTYADSVALMRAARQLTDLPGVESASLVMATGANLRQLADAGLLTDAGRDARPNDLIVAVHGEPDTLTAAVDAVAGLLDRPDEESGGGDGGGADAPAPRALTEADPATVLALISTPGAYAGAEALKALRRGMHAFVFSDNVPLAQEVAVKREARARGLLAMGPDCGTALLDGIPLGFTNALRPGRTGLIGASGTGLQQVSCLLDAHGEGIRQMIGTGGRDLSSEVGGITTLDAFELLDADPGCALIVLVSKPPAPEVAERVLERAARSAKPVVACFLDGTAPYATDGLTVVGTLRDAAYAAVRLLGGTPPERFAWPRPAPPSGHLLRALYAGGTFAYEARLLLPAAVTETGAATGTGAATPHSAEVTLPDRHLILDLGDDAYTAGRPHPMIDPTVRAAHLRAALRDPRTAVIVLDVVLGHGAGTDPVGPLAAELERAPRRSRPVVVAFGVGTDRDPQGAAEQLARLRQAGVLLAPTSTDAAEFAVSLLPARAERTRVEGDLTPAGGHA</sequence>
<evidence type="ECO:0000259" key="2">
    <source>
        <dbReference type="Pfam" id="PF00549"/>
    </source>
</evidence>
<feature type="domain" description="CoA-binding" evidence="3">
    <location>
        <begin position="213"/>
        <end position="304"/>
    </location>
</feature>
<dbReference type="Gene3D" id="3.40.50.720">
    <property type="entry name" value="NAD(P)-binding Rossmann-like Domain"/>
    <property type="match status" value="1"/>
</dbReference>
<dbReference type="InterPro" id="IPR005811">
    <property type="entry name" value="SUCC_ACL_C"/>
</dbReference>
<dbReference type="PANTHER" id="PTHR11117:SF24">
    <property type="entry name" value="PROTEIN FDRA"/>
    <property type="match status" value="1"/>
</dbReference>
<feature type="region of interest" description="Disordered" evidence="1">
    <location>
        <begin position="108"/>
        <end position="128"/>
    </location>
</feature>
<keyword evidence="5" id="KW-1185">Reference proteome</keyword>
<dbReference type="EMBL" id="JAAAHS010000335">
    <property type="protein sequence ID" value="NBE55541.1"/>
    <property type="molecule type" value="Genomic_DNA"/>
</dbReference>
<evidence type="ECO:0000256" key="1">
    <source>
        <dbReference type="SAM" id="MobiDB-lite"/>
    </source>
</evidence>
<evidence type="ECO:0000313" key="5">
    <source>
        <dbReference type="Proteomes" id="UP000598297"/>
    </source>
</evidence>
<dbReference type="InterPro" id="IPR003781">
    <property type="entry name" value="CoA-bd"/>
</dbReference>
<gene>
    <name evidence="4" type="ORF">GUY60_29760</name>
</gene>
<feature type="compositionally biased region" description="Basic and acidic residues" evidence="1">
    <location>
        <begin position="1"/>
        <end position="17"/>
    </location>
</feature>
<dbReference type="GO" id="GO:0006099">
    <property type="term" value="P:tricarboxylic acid cycle"/>
    <property type="evidence" value="ECO:0007669"/>
    <property type="project" value="TreeGrafter"/>
</dbReference>
<dbReference type="Proteomes" id="UP000598297">
    <property type="component" value="Unassembled WGS sequence"/>
</dbReference>
<dbReference type="PANTHER" id="PTHR11117">
    <property type="entry name" value="SUCCINYL-COA LIGASE SUBUNIT ALPHA"/>
    <property type="match status" value="1"/>
</dbReference>
<protein>
    <submittedName>
        <fullName evidence="4">Transcriptional regulator</fullName>
    </submittedName>
</protein>
<dbReference type="Pfam" id="PF00549">
    <property type="entry name" value="Ligase_CoA"/>
    <property type="match status" value="1"/>
</dbReference>
<feature type="region of interest" description="Disordered" evidence="1">
    <location>
        <begin position="1"/>
        <end position="23"/>
    </location>
</feature>
<dbReference type="InterPro" id="IPR016102">
    <property type="entry name" value="Succinyl-CoA_synth-like"/>
</dbReference>
<evidence type="ECO:0000313" key="4">
    <source>
        <dbReference type="EMBL" id="NBE55541.1"/>
    </source>
</evidence>
<dbReference type="Pfam" id="PF02629">
    <property type="entry name" value="CoA_binding"/>
    <property type="match status" value="1"/>
</dbReference>
<proteinExistence type="predicted"/>
<dbReference type="AlphaFoldDB" id="A0A964UUD7"/>
<evidence type="ECO:0000259" key="3">
    <source>
        <dbReference type="Pfam" id="PF02629"/>
    </source>
</evidence>
<dbReference type="Gene3D" id="3.40.50.261">
    <property type="entry name" value="Succinyl-CoA synthetase domains"/>
    <property type="match status" value="2"/>
</dbReference>